<evidence type="ECO:0000313" key="2">
    <source>
        <dbReference type="Proteomes" id="UP000324222"/>
    </source>
</evidence>
<dbReference type="Proteomes" id="UP000324222">
    <property type="component" value="Unassembled WGS sequence"/>
</dbReference>
<dbReference type="OrthoDB" id="6356419at2759"/>
<reference evidence="1 2" key="1">
    <citation type="submission" date="2019-05" db="EMBL/GenBank/DDBJ databases">
        <title>Another draft genome of Portunus trituberculatus and its Hox gene families provides insights of decapod evolution.</title>
        <authorList>
            <person name="Jeong J.-H."/>
            <person name="Song I."/>
            <person name="Kim S."/>
            <person name="Choi T."/>
            <person name="Kim D."/>
            <person name="Ryu S."/>
            <person name="Kim W."/>
        </authorList>
    </citation>
    <scope>NUCLEOTIDE SEQUENCE [LARGE SCALE GENOMIC DNA]</scope>
    <source>
        <tissue evidence="1">Muscle</tissue>
    </source>
</reference>
<name>A0A5B7JY58_PORTR</name>
<dbReference type="AlphaFoldDB" id="A0A5B7JY58"/>
<organism evidence="1 2">
    <name type="scientific">Portunus trituberculatus</name>
    <name type="common">Swimming crab</name>
    <name type="synonym">Neptunus trituberculatus</name>
    <dbReference type="NCBI Taxonomy" id="210409"/>
    <lineage>
        <taxon>Eukaryota</taxon>
        <taxon>Metazoa</taxon>
        <taxon>Ecdysozoa</taxon>
        <taxon>Arthropoda</taxon>
        <taxon>Crustacea</taxon>
        <taxon>Multicrustacea</taxon>
        <taxon>Malacostraca</taxon>
        <taxon>Eumalacostraca</taxon>
        <taxon>Eucarida</taxon>
        <taxon>Decapoda</taxon>
        <taxon>Pleocyemata</taxon>
        <taxon>Brachyura</taxon>
        <taxon>Eubrachyura</taxon>
        <taxon>Portunoidea</taxon>
        <taxon>Portunidae</taxon>
        <taxon>Portuninae</taxon>
        <taxon>Portunus</taxon>
    </lineage>
</organism>
<protein>
    <submittedName>
        <fullName evidence="1">Uncharacterized protein</fullName>
    </submittedName>
</protein>
<keyword evidence="2" id="KW-1185">Reference proteome</keyword>
<dbReference type="EMBL" id="VSRR010118614">
    <property type="protein sequence ID" value="MPC99495.1"/>
    <property type="molecule type" value="Genomic_DNA"/>
</dbReference>
<gene>
    <name evidence="1" type="ORF">E2C01_094911</name>
</gene>
<evidence type="ECO:0000313" key="1">
    <source>
        <dbReference type="EMBL" id="MPC99495.1"/>
    </source>
</evidence>
<comment type="caution">
    <text evidence="1">The sequence shown here is derived from an EMBL/GenBank/DDBJ whole genome shotgun (WGS) entry which is preliminary data.</text>
</comment>
<proteinExistence type="predicted"/>
<sequence>MLYNHSHTYHQGPRGEFLLGVVSGQSGVVFYQYNGWRFVQMSFQIKQAGIRKAWIGYLGRVNQAVLTLTHRSSSRPLVYYLRFQHFRPRMVSVWLSVEGWLCVCVSV</sequence>
<accession>A0A5B7JY58</accession>